<keyword evidence="2" id="KW-0732">Signal</keyword>
<dbReference type="EMBL" id="VLKW01000001">
    <property type="protein sequence ID" value="TWI51764.1"/>
    <property type="molecule type" value="Genomic_DNA"/>
</dbReference>
<gene>
    <name evidence="3" type="ORF">GO485_23690</name>
    <name evidence="4" type="ORF">IP92_00752</name>
</gene>
<feature type="signal peptide" evidence="2">
    <location>
        <begin position="1"/>
        <end position="28"/>
    </location>
</feature>
<evidence type="ECO:0008006" key="7">
    <source>
        <dbReference type="Google" id="ProtNLM"/>
    </source>
</evidence>
<evidence type="ECO:0000313" key="3">
    <source>
        <dbReference type="EMBL" id="QGZ41761.1"/>
    </source>
</evidence>
<evidence type="ECO:0000256" key="1">
    <source>
        <dbReference type="SAM" id="MobiDB-lite"/>
    </source>
</evidence>
<feature type="compositionally biased region" description="Pro residues" evidence="1">
    <location>
        <begin position="120"/>
        <end position="134"/>
    </location>
</feature>
<feature type="compositionally biased region" description="Low complexity" evidence="1">
    <location>
        <begin position="135"/>
        <end position="152"/>
    </location>
</feature>
<reference evidence="4 5" key="1">
    <citation type="journal article" date="2015" name="Stand. Genomic Sci.">
        <title>Genomic Encyclopedia of Bacterial and Archaeal Type Strains, Phase III: the genomes of soil and plant-associated and newly described type strains.</title>
        <authorList>
            <person name="Whitman W.B."/>
            <person name="Woyke T."/>
            <person name="Klenk H.P."/>
            <person name="Zhou Y."/>
            <person name="Lilburn T.G."/>
            <person name="Beck B.J."/>
            <person name="De Vos P."/>
            <person name="Vandamme P."/>
            <person name="Eisen J.A."/>
            <person name="Garrity G."/>
            <person name="Hugenholtz P."/>
            <person name="Kyrpides N.C."/>
        </authorList>
    </citation>
    <scope>NUCLEOTIDE SEQUENCE [LARGE SCALE GENOMIC DNA]</scope>
    <source>
        <strain evidence="4 5">CGMCC 1.10685</strain>
    </source>
</reference>
<dbReference type="AlphaFoldDB" id="A0A562Q4W1"/>
<protein>
    <recommendedName>
        <fullName evidence="7">DUF3761 domain-containing protein</fullName>
    </recommendedName>
</protein>
<dbReference type="EMBL" id="CP046904">
    <property type="protein sequence ID" value="QGZ41761.1"/>
    <property type="molecule type" value="Genomic_DNA"/>
</dbReference>
<proteinExistence type="predicted"/>
<dbReference type="RefSeq" id="WP_145873146.1">
    <property type="nucleotide sequence ID" value="NZ_CP046904.1"/>
</dbReference>
<reference evidence="4" key="2">
    <citation type="submission" date="2019-07" db="EMBL/GenBank/DDBJ databases">
        <authorList>
            <person name="Whitman W."/>
            <person name="Huntemann M."/>
            <person name="Clum A."/>
            <person name="Pillay M."/>
            <person name="Palaniappan K."/>
            <person name="Varghese N."/>
            <person name="Mikhailova N."/>
            <person name="Stamatis D."/>
            <person name="Reddy T."/>
            <person name="Daum C."/>
            <person name="Shapiro N."/>
            <person name="Ivanova N."/>
            <person name="Kyrpides N."/>
            <person name="Woyke T."/>
        </authorList>
    </citation>
    <scope>NUCLEOTIDE SEQUENCE</scope>
    <source>
        <strain evidence="4">CGMCC 1.10685</strain>
    </source>
</reference>
<feature type="chain" id="PRO_5044017169" description="DUF3761 domain-containing protein" evidence="2">
    <location>
        <begin position="29"/>
        <end position="206"/>
    </location>
</feature>
<dbReference type="OrthoDB" id="8756280at2"/>
<reference evidence="3 6" key="3">
    <citation type="submission" date="2019-12" db="EMBL/GenBank/DDBJ databases">
        <title>Draft Genome Sequences of Six Type Strains of the Genus Massilia.</title>
        <authorList>
            <person name="Miess H."/>
            <person name="Frediansyah A."/>
            <person name="Goeker M."/>
            <person name="Gross H."/>
        </authorList>
    </citation>
    <scope>NUCLEOTIDE SEQUENCE [LARGE SCALE GENOMIC DNA]</scope>
    <source>
        <strain evidence="3 6">DSM 26639</strain>
    </source>
</reference>
<feature type="region of interest" description="Disordered" evidence="1">
    <location>
        <begin position="76"/>
        <end position="164"/>
    </location>
</feature>
<evidence type="ECO:0000313" key="6">
    <source>
        <dbReference type="Proteomes" id="UP000437862"/>
    </source>
</evidence>
<evidence type="ECO:0000313" key="4">
    <source>
        <dbReference type="EMBL" id="TWI51764.1"/>
    </source>
</evidence>
<dbReference type="Proteomes" id="UP000437862">
    <property type="component" value="Chromosome"/>
</dbReference>
<evidence type="ECO:0000256" key="2">
    <source>
        <dbReference type="SAM" id="SignalP"/>
    </source>
</evidence>
<organism evidence="4 5">
    <name type="scientific">Pseudoduganella flava</name>
    <dbReference type="NCBI Taxonomy" id="871742"/>
    <lineage>
        <taxon>Bacteria</taxon>
        <taxon>Pseudomonadati</taxon>
        <taxon>Pseudomonadota</taxon>
        <taxon>Betaproteobacteria</taxon>
        <taxon>Burkholderiales</taxon>
        <taxon>Oxalobacteraceae</taxon>
        <taxon>Telluria group</taxon>
        <taxon>Pseudoduganella</taxon>
    </lineage>
</organism>
<accession>A0A562Q4W1</accession>
<dbReference type="Proteomes" id="UP000315112">
    <property type="component" value="Unassembled WGS sequence"/>
</dbReference>
<name>A0A562Q4W1_9BURK</name>
<keyword evidence="6" id="KW-1185">Reference proteome</keyword>
<evidence type="ECO:0000313" key="5">
    <source>
        <dbReference type="Proteomes" id="UP000315112"/>
    </source>
</evidence>
<sequence length="206" mass="21166">MPFAAPRCPSFRRYLLCCALLALAGAHAQEVEQGRRNEAANPAAAAKPAADQAAYARLPVCKLAPDGRSLAVEPCRTAPAQRPMPRRPVPHQDYPEPRIGIQEAPRPELTLPAATLEPRSPYPAAPVPPVPPAVNPQAAQSPYVSPAPGTFAAPPPGPSRPSPAACVGGVCRDAGGAPYTGGGGTGVLKSPSGRICTSTGGFIRCM</sequence>